<evidence type="ECO:0000313" key="1">
    <source>
        <dbReference type="EMBL" id="QKX54277.1"/>
    </source>
</evidence>
<keyword evidence="2" id="KW-1185">Reference proteome</keyword>
<name>A0A7H8QK20_TALRU</name>
<dbReference type="PANTHER" id="PTHR38887">
    <property type="entry name" value="CHROMOSOME 21, WHOLE GENOME SHOTGUN SEQUENCE"/>
    <property type="match status" value="1"/>
</dbReference>
<dbReference type="KEGG" id="trg:TRUGW13939_01362"/>
<protein>
    <submittedName>
        <fullName evidence="1">Uncharacterized protein</fullName>
    </submittedName>
</protein>
<dbReference type="EMBL" id="CP055898">
    <property type="protein sequence ID" value="QKX54277.1"/>
    <property type="molecule type" value="Genomic_DNA"/>
</dbReference>
<dbReference type="GeneID" id="55988874"/>
<dbReference type="Proteomes" id="UP000509510">
    <property type="component" value="Chromosome I"/>
</dbReference>
<dbReference type="RefSeq" id="XP_035340456.1">
    <property type="nucleotide sequence ID" value="XM_035484563.1"/>
</dbReference>
<sequence length="191" mass="21510">MSYYHEKQQLPPPPYSQEDCLDQTQIEHNFIQRRTQWIQRDRLESRASEQAFLEKPVVIPRLAVHSMMSSPLPFLRAYAPVLQHLNVSAEDFVAFIDNLAVVQTEPALLQALNIVGTGIGFIPWHWALAVGLAMNASATAGSKIITKKRTGQYLEIVNREYFNPRGLNVLLCKDDDLSALVGCPPSWPKLA</sequence>
<organism evidence="1 2">
    <name type="scientific">Talaromyces rugulosus</name>
    <name type="common">Penicillium rugulosum</name>
    <dbReference type="NCBI Taxonomy" id="121627"/>
    <lineage>
        <taxon>Eukaryota</taxon>
        <taxon>Fungi</taxon>
        <taxon>Dikarya</taxon>
        <taxon>Ascomycota</taxon>
        <taxon>Pezizomycotina</taxon>
        <taxon>Eurotiomycetes</taxon>
        <taxon>Eurotiomycetidae</taxon>
        <taxon>Eurotiales</taxon>
        <taxon>Trichocomaceae</taxon>
        <taxon>Talaromyces</taxon>
        <taxon>Talaromyces sect. Islandici</taxon>
    </lineage>
</organism>
<dbReference type="PANTHER" id="PTHR38887:SF1">
    <property type="entry name" value="RAS MODIFICATION PROTEIN ERF4"/>
    <property type="match status" value="1"/>
</dbReference>
<proteinExistence type="predicted"/>
<reference evidence="2" key="1">
    <citation type="submission" date="2020-06" db="EMBL/GenBank/DDBJ databases">
        <title>A chromosome-scale genome assembly of Talaromyces rugulosus W13939.</title>
        <authorList>
            <person name="Wang B."/>
            <person name="Guo L."/>
            <person name="Ye K."/>
            <person name="Wang L."/>
        </authorList>
    </citation>
    <scope>NUCLEOTIDE SEQUENCE [LARGE SCALE GENOMIC DNA]</scope>
    <source>
        <strain evidence="2">W13939</strain>
    </source>
</reference>
<evidence type="ECO:0000313" key="2">
    <source>
        <dbReference type="Proteomes" id="UP000509510"/>
    </source>
</evidence>
<dbReference type="InterPro" id="IPR053221">
    <property type="entry name" value="Burnettramic_acid_biosynth"/>
</dbReference>
<accession>A0A7H8QK20</accession>
<gene>
    <name evidence="1" type="ORF">TRUGW13939_01362</name>
</gene>
<dbReference type="OrthoDB" id="3068835at2759"/>
<dbReference type="AlphaFoldDB" id="A0A7H8QK20"/>